<comment type="caution">
    <text evidence="4">The sequence shown here is derived from an EMBL/GenBank/DDBJ whole genome shotgun (WGS) entry which is preliminary data.</text>
</comment>
<name>A0ABW2RM05_9BACL</name>
<dbReference type="Gene3D" id="3.40.630.30">
    <property type="match status" value="1"/>
</dbReference>
<keyword evidence="2 4" id="KW-0012">Acyltransferase</keyword>
<dbReference type="InterPro" id="IPR016181">
    <property type="entry name" value="Acyl_CoA_acyltransferase"/>
</dbReference>
<dbReference type="InterPro" id="IPR050832">
    <property type="entry name" value="Bact_Acetyltransf"/>
</dbReference>
<proteinExistence type="predicted"/>
<reference evidence="5" key="1">
    <citation type="journal article" date="2019" name="Int. J. Syst. Evol. Microbiol.">
        <title>The Global Catalogue of Microorganisms (GCM) 10K type strain sequencing project: providing services to taxonomists for standard genome sequencing and annotation.</title>
        <authorList>
            <consortium name="The Broad Institute Genomics Platform"/>
            <consortium name="The Broad Institute Genome Sequencing Center for Infectious Disease"/>
            <person name="Wu L."/>
            <person name="Ma J."/>
        </authorList>
    </citation>
    <scope>NUCLEOTIDE SEQUENCE [LARGE SCALE GENOMIC DNA]</scope>
    <source>
        <strain evidence="5">CGMCC 1.12942</strain>
    </source>
</reference>
<dbReference type="InterPro" id="IPR000182">
    <property type="entry name" value="GNAT_dom"/>
</dbReference>
<gene>
    <name evidence="4" type="ORF">ACFQNG_12970</name>
</gene>
<evidence type="ECO:0000256" key="1">
    <source>
        <dbReference type="ARBA" id="ARBA00022679"/>
    </source>
</evidence>
<sequence length="167" mass="18921">MNEIIIKEVIDISPHIHTLSDLLVKVVNDGASIGFLPPLEQGDARDYWLDALKPEVILLVATLDHETVGSVQLHLCPRPNGKHRAEIAKLMVHPRFRRKGIGRMLMEHAERKAKHEKRSLLVLDTREGDPSNHLYRSLGYIEAGRIPQYAESAGGILDNTIFYYKQL</sequence>
<evidence type="ECO:0000313" key="4">
    <source>
        <dbReference type="EMBL" id="MFC7442005.1"/>
    </source>
</evidence>
<evidence type="ECO:0000313" key="5">
    <source>
        <dbReference type="Proteomes" id="UP001596500"/>
    </source>
</evidence>
<dbReference type="SUPFAM" id="SSF55729">
    <property type="entry name" value="Acyl-CoA N-acyltransferases (Nat)"/>
    <property type="match status" value="1"/>
</dbReference>
<evidence type="ECO:0000259" key="3">
    <source>
        <dbReference type="PROSITE" id="PS51186"/>
    </source>
</evidence>
<feature type="domain" description="N-acetyltransferase" evidence="3">
    <location>
        <begin position="10"/>
        <end position="167"/>
    </location>
</feature>
<dbReference type="Pfam" id="PF00583">
    <property type="entry name" value="Acetyltransf_1"/>
    <property type="match status" value="1"/>
</dbReference>
<dbReference type="GO" id="GO:0016746">
    <property type="term" value="F:acyltransferase activity"/>
    <property type="evidence" value="ECO:0007669"/>
    <property type="project" value="UniProtKB-KW"/>
</dbReference>
<organism evidence="4 5">
    <name type="scientific">Laceyella putida</name>
    <dbReference type="NCBI Taxonomy" id="110101"/>
    <lineage>
        <taxon>Bacteria</taxon>
        <taxon>Bacillati</taxon>
        <taxon>Bacillota</taxon>
        <taxon>Bacilli</taxon>
        <taxon>Bacillales</taxon>
        <taxon>Thermoactinomycetaceae</taxon>
        <taxon>Laceyella</taxon>
    </lineage>
</organism>
<dbReference type="CDD" id="cd04301">
    <property type="entry name" value="NAT_SF"/>
    <property type="match status" value="1"/>
</dbReference>
<protein>
    <submittedName>
        <fullName evidence="4">GNAT family N-acetyltransferase</fullName>
        <ecNumber evidence="4">2.3.-.-</ecNumber>
    </submittedName>
</protein>
<dbReference type="PROSITE" id="PS51186">
    <property type="entry name" value="GNAT"/>
    <property type="match status" value="1"/>
</dbReference>
<dbReference type="EC" id="2.3.-.-" evidence="4"/>
<accession>A0ABW2RM05</accession>
<dbReference type="Proteomes" id="UP001596500">
    <property type="component" value="Unassembled WGS sequence"/>
</dbReference>
<dbReference type="EMBL" id="JBHTBW010000044">
    <property type="protein sequence ID" value="MFC7442005.1"/>
    <property type="molecule type" value="Genomic_DNA"/>
</dbReference>
<keyword evidence="1 4" id="KW-0808">Transferase</keyword>
<dbReference type="PANTHER" id="PTHR43877">
    <property type="entry name" value="AMINOALKYLPHOSPHONATE N-ACETYLTRANSFERASE-RELATED-RELATED"/>
    <property type="match status" value="1"/>
</dbReference>
<keyword evidence="5" id="KW-1185">Reference proteome</keyword>
<dbReference type="RefSeq" id="WP_379865596.1">
    <property type="nucleotide sequence ID" value="NZ_JBHTBW010000044.1"/>
</dbReference>
<evidence type="ECO:0000256" key="2">
    <source>
        <dbReference type="ARBA" id="ARBA00023315"/>
    </source>
</evidence>